<dbReference type="HOGENOM" id="CLU_046113_2_1_0"/>
<evidence type="ECO:0000313" key="9">
    <source>
        <dbReference type="EMBL" id="ABU58471.1"/>
    </source>
</evidence>
<evidence type="ECO:0000256" key="7">
    <source>
        <dbReference type="RuleBase" id="RU363032"/>
    </source>
</evidence>
<dbReference type="InterPro" id="IPR035906">
    <property type="entry name" value="MetI-like_sf"/>
</dbReference>
<dbReference type="eggNOG" id="COG0600">
    <property type="taxonomic scope" value="Bacteria"/>
</dbReference>
<dbReference type="RefSeq" id="WP_012120895.1">
    <property type="nucleotide sequence ID" value="NC_009767.1"/>
</dbReference>
<dbReference type="GO" id="GO:0005886">
    <property type="term" value="C:plasma membrane"/>
    <property type="evidence" value="ECO:0007669"/>
    <property type="project" value="UniProtKB-SubCell"/>
</dbReference>
<keyword evidence="4 7" id="KW-0812">Transmembrane</keyword>
<evidence type="ECO:0000256" key="5">
    <source>
        <dbReference type="ARBA" id="ARBA00022989"/>
    </source>
</evidence>
<dbReference type="PANTHER" id="PTHR30151:SF20">
    <property type="entry name" value="ABC TRANSPORTER PERMEASE PROTEIN HI_0355-RELATED"/>
    <property type="match status" value="1"/>
</dbReference>
<dbReference type="EMBL" id="CP000804">
    <property type="protein sequence ID" value="ABU58471.1"/>
    <property type="molecule type" value="Genomic_DNA"/>
</dbReference>
<feature type="transmembrane region" description="Helical" evidence="7">
    <location>
        <begin position="29"/>
        <end position="49"/>
    </location>
</feature>
<reference evidence="9 10" key="1">
    <citation type="submission" date="2007-08" db="EMBL/GenBank/DDBJ databases">
        <title>Complete sequence of Roseiflexus castenholzii DSM 13941.</title>
        <authorList>
            <consortium name="US DOE Joint Genome Institute"/>
            <person name="Copeland A."/>
            <person name="Lucas S."/>
            <person name="Lapidus A."/>
            <person name="Barry K."/>
            <person name="Glavina del Rio T."/>
            <person name="Dalin E."/>
            <person name="Tice H."/>
            <person name="Pitluck S."/>
            <person name="Thompson L.S."/>
            <person name="Brettin T."/>
            <person name="Bruce D."/>
            <person name="Detter J.C."/>
            <person name="Han C."/>
            <person name="Tapia R."/>
            <person name="Schmutz J."/>
            <person name="Larimer F."/>
            <person name="Land M."/>
            <person name="Hauser L."/>
            <person name="Kyrpides N."/>
            <person name="Mikhailova N."/>
            <person name="Bryant D.A."/>
            <person name="Hanada S."/>
            <person name="Tsukatani Y."/>
            <person name="Richardson P."/>
        </authorList>
    </citation>
    <scope>NUCLEOTIDE SEQUENCE [LARGE SCALE GENOMIC DNA]</scope>
    <source>
        <strain evidence="10">DSM 13941 / HLO8</strain>
    </source>
</reference>
<feature type="transmembrane region" description="Helical" evidence="7">
    <location>
        <begin position="83"/>
        <end position="109"/>
    </location>
</feature>
<keyword evidence="6 7" id="KW-0472">Membrane</keyword>
<dbReference type="Pfam" id="PF00528">
    <property type="entry name" value="BPD_transp_1"/>
    <property type="match status" value="1"/>
</dbReference>
<dbReference type="CDD" id="cd06261">
    <property type="entry name" value="TM_PBP2"/>
    <property type="match status" value="1"/>
</dbReference>
<protein>
    <submittedName>
        <fullName evidence="9">Binding-protein-dependent transport systems inner membrane component</fullName>
    </submittedName>
</protein>
<keyword evidence="3" id="KW-1003">Cell membrane</keyword>
<dbReference type="SUPFAM" id="SSF161098">
    <property type="entry name" value="MetI-like"/>
    <property type="match status" value="1"/>
</dbReference>
<proteinExistence type="inferred from homology"/>
<comment type="subcellular location">
    <subcellularLocation>
        <location evidence="1 7">Cell membrane</location>
        <topology evidence="1 7">Multi-pass membrane protein</topology>
    </subcellularLocation>
</comment>
<dbReference type="GO" id="GO:0055085">
    <property type="term" value="P:transmembrane transport"/>
    <property type="evidence" value="ECO:0007669"/>
    <property type="project" value="InterPro"/>
</dbReference>
<dbReference type="KEGG" id="rca:Rcas_2389"/>
<dbReference type="Gene3D" id="1.10.3720.10">
    <property type="entry name" value="MetI-like"/>
    <property type="match status" value="1"/>
</dbReference>
<keyword evidence="10" id="KW-1185">Reference proteome</keyword>
<evidence type="ECO:0000313" key="10">
    <source>
        <dbReference type="Proteomes" id="UP000000263"/>
    </source>
</evidence>
<dbReference type="InterPro" id="IPR000515">
    <property type="entry name" value="MetI-like"/>
</dbReference>
<comment type="similarity">
    <text evidence="7">Belongs to the binding-protein-dependent transport system permease family.</text>
</comment>
<dbReference type="AlphaFoldDB" id="A7NLS3"/>
<dbReference type="PANTHER" id="PTHR30151">
    <property type="entry name" value="ALKANE SULFONATE ABC TRANSPORTER-RELATED, MEMBRANE SUBUNIT"/>
    <property type="match status" value="1"/>
</dbReference>
<evidence type="ECO:0000256" key="2">
    <source>
        <dbReference type="ARBA" id="ARBA00022448"/>
    </source>
</evidence>
<evidence type="ECO:0000256" key="6">
    <source>
        <dbReference type="ARBA" id="ARBA00023136"/>
    </source>
</evidence>
<feature type="domain" description="ABC transmembrane type-1" evidence="8">
    <location>
        <begin position="83"/>
        <end position="270"/>
    </location>
</feature>
<dbReference type="TCDB" id="3.A.1.17.7">
    <property type="family name" value="the atp-binding cassette (abc) superfamily"/>
</dbReference>
<dbReference type="PROSITE" id="PS50928">
    <property type="entry name" value="ABC_TM1"/>
    <property type="match status" value="1"/>
</dbReference>
<evidence type="ECO:0000259" key="8">
    <source>
        <dbReference type="PROSITE" id="PS50928"/>
    </source>
</evidence>
<evidence type="ECO:0000256" key="1">
    <source>
        <dbReference type="ARBA" id="ARBA00004651"/>
    </source>
</evidence>
<evidence type="ECO:0000256" key="4">
    <source>
        <dbReference type="ARBA" id="ARBA00022692"/>
    </source>
</evidence>
<keyword evidence="2 7" id="KW-0813">Transport</keyword>
<accession>A7NLS3</accession>
<name>A7NLS3_ROSCS</name>
<feature type="transmembrane region" description="Helical" evidence="7">
    <location>
        <begin position="244"/>
        <end position="266"/>
    </location>
</feature>
<feature type="transmembrane region" description="Helical" evidence="7">
    <location>
        <begin position="149"/>
        <end position="168"/>
    </location>
</feature>
<evidence type="ECO:0000256" key="3">
    <source>
        <dbReference type="ARBA" id="ARBA00022475"/>
    </source>
</evidence>
<dbReference type="STRING" id="383372.Rcas_2389"/>
<gene>
    <name evidence="9" type="ordered locus">Rcas_2389</name>
</gene>
<dbReference type="OrthoDB" id="9804353at2"/>
<sequence length="275" mass="29453">MVNEQHLPLRSDRAIPLYRGAARRWSLRIPVWLNLTLALIALLIGWQALVTVRNYPPFILPAPTLVFQRLATELAGETLPRHIAVTMSAALSGFGIALAISLSLGYALAQVRAFDRALTPLLAASQAVPIVAVAPLIVLWVGVGLESRVLVATLVTFFPILSATIVAFRSVPRELIDMARISGANRWHLLRSVELPLALPGIFGGVKAGLALATTGAVVGEFVGGRDGLGALINIARGLFDTPLMFVALTVLAGITLILFLIALLLERLLITWEA</sequence>
<organism evidence="9 10">
    <name type="scientific">Roseiflexus castenholzii (strain DSM 13941 / HLO8)</name>
    <dbReference type="NCBI Taxonomy" id="383372"/>
    <lineage>
        <taxon>Bacteria</taxon>
        <taxon>Bacillati</taxon>
        <taxon>Chloroflexota</taxon>
        <taxon>Chloroflexia</taxon>
        <taxon>Chloroflexales</taxon>
        <taxon>Roseiflexineae</taxon>
        <taxon>Roseiflexaceae</taxon>
        <taxon>Roseiflexus</taxon>
    </lineage>
</organism>
<keyword evidence="5 7" id="KW-1133">Transmembrane helix</keyword>
<feature type="transmembrane region" description="Helical" evidence="7">
    <location>
        <begin position="121"/>
        <end position="143"/>
    </location>
</feature>
<dbReference type="Proteomes" id="UP000000263">
    <property type="component" value="Chromosome"/>
</dbReference>